<gene>
    <name evidence="6" type="ORF">BECKLFY1418C_GA0070996_11693</name>
</gene>
<evidence type="ECO:0000256" key="3">
    <source>
        <dbReference type="ARBA" id="ARBA00022840"/>
    </source>
</evidence>
<dbReference type="GO" id="GO:0046872">
    <property type="term" value="F:metal ion binding"/>
    <property type="evidence" value="ECO:0007669"/>
    <property type="project" value="InterPro"/>
</dbReference>
<evidence type="ECO:0000313" key="6">
    <source>
        <dbReference type="EMBL" id="VFK24159.1"/>
    </source>
</evidence>
<dbReference type="GO" id="GO:0005524">
    <property type="term" value="F:ATP binding"/>
    <property type="evidence" value="ECO:0007669"/>
    <property type="project" value="UniProtKB-UniRule"/>
</dbReference>
<sequence>MNYVITGGNFTSHLLYELEGHFGIRILTEEELRKSDISFGRNDKLFVPSQSSLDIVMERLNDSERLHALEELSDKTRCRSLTEPMFPDFQFSRMELSEMDEDTFSPRRKYVIKPEKGFFGIGVRTLESPRDIHAIKEEIRKELEANSRFFPESIFSGERMIIEEFIEGEEYAVDMFYSEEGRPIPVNLAHHPLPRRREYDHVLYYTNHRIFQEIVGRAESFFTRLGAILDLRTFPIHAEFRITEAGDLLPIELNPLRYGGFGMADLTYWSFGQCPYYSFFQDRAYDWDKIWDARRRNRHYAWILAYKGTGVDTDGIAIKDVHARLRRFIGDESLIHYQGLDYRTNPVFAIAYLAEEEEQRLEKWLDVEFRDFFAGNLPNPIE</sequence>
<accession>A0A450X4C6</accession>
<keyword evidence="1" id="KW-0436">Ligase</keyword>
<name>A0A450X4C6_9GAMM</name>
<proteinExistence type="predicted"/>
<evidence type="ECO:0000256" key="2">
    <source>
        <dbReference type="ARBA" id="ARBA00022741"/>
    </source>
</evidence>
<organism evidence="6">
    <name type="scientific">Candidatus Kentrum sp. LFY</name>
    <dbReference type="NCBI Taxonomy" id="2126342"/>
    <lineage>
        <taxon>Bacteria</taxon>
        <taxon>Pseudomonadati</taxon>
        <taxon>Pseudomonadota</taxon>
        <taxon>Gammaproteobacteria</taxon>
        <taxon>Candidatus Kentrum</taxon>
    </lineage>
</organism>
<evidence type="ECO:0000259" key="5">
    <source>
        <dbReference type="PROSITE" id="PS50975"/>
    </source>
</evidence>
<evidence type="ECO:0000256" key="4">
    <source>
        <dbReference type="PROSITE-ProRule" id="PRU00409"/>
    </source>
</evidence>
<dbReference type="Gene3D" id="3.30.470.20">
    <property type="entry name" value="ATP-grasp fold, B domain"/>
    <property type="match status" value="1"/>
</dbReference>
<keyword evidence="2 4" id="KW-0547">Nucleotide-binding</keyword>
<evidence type="ECO:0000256" key="1">
    <source>
        <dbReference type="ARBA" id="ARBA00022598"/>
    </source>
</evidence>
<dbReference type="AlphaFoldDB" id="A0A450X4C6"/>
<feature type="domain" description="ATP-grasp" evidence="5">
    <location>
        <begin position="75"/>
        <end position="280"/>
    </location>
</feature>
<dbReference type="GO" id="GO:0016874">
    <property type="term" value="F:ligase activity"/>
    <property type="evidence" value="ECO:0007669"/>
    <property type="project" value="UniProtKB-KW"/>
</dbReference>
<dbReference type="Pfam" id="PF13535">
    <property type="entry name" value="ATP-grasp_4"/>
    <property type="match status" value="1"/>
</dbReference>
<dbReference type="PROSITE" id="PS50975">
    <property type="entry name" value="ATP_GRASP"/>
    <property type="match status" value="1"/>
</dbReference>
<dbReference type="InterPro" id="IPR011761">
    <property type="entry name" value="ATP-grasp"/>
</dbReference>
<dbReference type="PANTHER" id="PTHR43585:SF2">
    <property type="entry name" value="ATP-GRASP ENZYME FSQD"/>
    <property type="match status" value="1"/>
</dbReference>
<dbReference type="InterPro" id="IPR052032">
    <property type="entry name" value="ATP-dep_AA_Ligase"/>
</dbReference>
<protein>
    <submittedName>
        <fullName evidence="6">ATP-grasp domain-containing protein</fullName>
    </submittedName>
</protein>
<reference evidence="6" key="1">
    <citation type="submission" date="2019-02" db="EMBL/GenBank/DDBJ databases">
        <authorList>
            <person name="Gruber-Vodicka R. H."/>
            <person name="Seah K. B. B."/>
        </authorList>
    </citation>
    <scope>NUCLEOTIDE SEQUENCE</scope>
    <source>
        <strain evidence="6">BECK_BY7</strain>
    </source>
</reference>
<keyword evidence="3 4" id="KW-0067">ATP-binding</keyword>
<dbReference type="SUPFAM" id="SSF56059">
    <property type="entry name" value="Glutathione synthetase ATP-binding domain-like"/>
    <property type="match status" value="1"/>
</dbReference>
<dbReference type="EMBL" id="CAADFN010000169">
    <property type="protein sequence ID" value="VFK24159.1"/>
    <property type="molecule type" value="Genomic_DNA"/>
</dbReference>
<dbReference type="PANTHER" id="PTHR43585">
    <property type="entry name" value="FUMIPYRROLE BIOSYNTHESIS PROTEIN C"/>
    <property type="match status" value="1"/>
</dbReference>